<dbReference type="SUPFAM" id="SSF56801">
    <property type="entry name" value="Acetyl-CoA synthetase-like"/>
    <property type="match status" value="1"/>
</dbReference>
<evidence type="ECO:0000313" key="9">
    <source>
        <dbReference type="Proteomes" id="UP000642070"/>
    </source>
</evidence>
<dbReference type="GO" id="GO:0016020">
    <property type="term" value="C:membrane"/>
    <property type="evidence" value="ECO:0007669"/>
    <property type="project" value="TreeGrafter"/>
</dbReference>
<name>A0A917X0D5_9ACTN</name>
<dbReference type="GO" id="GO:0004467">
    <property type="term" value="F:long-chain fatty acid-CoA ligase activity"/>
    <property type="evidence" value="ECO:0007669"/>
    <property type="project" value="UniProtKB-EC"/>
</dbReference>
<dbReference type="InterPro" id="IPR042099">
    <property type="entry name" value="ANL_N_sf"/>
</dbReference>
<dbReference type="RefSeq" id="WP_190252972.1">
    <property type="nucleotide sequence ID" value="NZ_BMPI01000029.1"/>
</dbReference>
<evidence type="ECO:0000256" key="6">
    <source>
        <dbReference type="ARBA" id="ARBA00032875"/>
    </source>
</evidence>
<evidence type="ECO:0000256" key="3">
    <source>
        <dbReference type="ARBA" id="ARBA00022832"/>
    </source>
</evidence>
<evidence type="ECO:0000259" key="7">
    <source>
        <dbReference type="Pfam" id="PF00501"/>
    </source>
</evidence>
<dbReference type="InterPro" id="IPR000873">
    <property type="entry name" value="AMP-dep_synth/lig_dom"/>
</dbReference>
<accession>A0A917X0D5</accession>
<comment type="catalytic activity">
    <reaction evidence="5">
        <text>a long-chain fatty acid + ATP + CoA = a long-chain fatty acyl-CoA + AMP + diphosphate</text>
        <dbReference type="Rhea" id="RHEA:15421"/>
        <dbReference type="ChEBI" id="CHEBI:30616"/>
        <dbReference type="ChEBI" id="CHEBI:33019"/>
        <dbReference type="ChEBI" id="CHEBI:57287"/>
        <dbReference type="ChEBI" id="CHEBI:57560"/>
        <dbReference type="ChEBI" id="CHEBI:83139"/>
        <dbReference type="ChEBI" id="CHEBI:456215"/>
        <dbReference type="EC" id="6.2.1.3"/>
    </reaction>
    <physiologicalReaction direction="left-to-right" evidence="5">
        <dbReference type="Rhea" id="RHEA:15422"/>
    </physiologicalReaction>
</comment>
<feature type="domain" description="AMP-dependent synthetase/ligase" evidence="7">
    <location>
        <begin position="32"/>
        <end position="443"/>
    </location>
</feature>
<dbReference type="PANTHER" id="PTHR43272:SF32">
    <property type="entry name" value="AMP-DEPENDENT SYNTHETASE_LIGASE DOMAIN-CONTAINING PROTEIN"/>
    <property type="match status" value="1"/>
</dbReference>
<comment type="similarity">
    <text evidence="1">Belongs to the ATP-dependent AMP-binding enzyme family.</text>
</comment>
<dbReference type="Proteomes" id="UP000642070">
    <property type="component" value="Unassembled WGS sequence"/>
</dbReference>
<dbReference type="PANTHER" id="PTHR43272">
    <property type="entry name" value="LONG-CHAIN-FATTY-ACID--COA LIGASE"/>
    <property type="match status" value="1"/>
</dbReference>
<dbReference type="InterPro" id="IPR045851">
    <property type="entry name" value="AMP-bd_C_sf"/>
</dbReference>
<organism evidence="8 9">
    <name type="scientific">Dactylosporangium sucinum</name>
    <dbReference type="NCBI Taxonomy" id="1424081"/>
    <lineage>
        <taxon>Bacteria</taxon>
        <taxon>Bacillati</taxon>
        <taxon>Actinomycetota</taxon>
        <taxon>Actinomycetes</taxon>
        <taxon>Micromonosporales</taxon>
        <taxon>Micromonosporaceae</taxon>
        <taxon>Dactylosporangium</taxon>
    </lineage>
</organism>
<keyword evidence="4" id="KW-0443">Lipid metabolism</keyword>
<dbReference type="InterPro" id="IPR020845">
    <property type="entry name" value="AMP-binding_CS"/>
</dbReference>
<evidence type="ECO:0000256" key="2">
    <source>
        <dbReference type="ARBA" id="ARBA00022598"/>
    </source>
</evidence>
<proteinExistence type="inferred from homology"/>
<dbReference type="Gene3D" id="3.30.300.30">
    <property type="match status" value="1"/>
</dbReference>
<dbReference type="EMBL" id="BMPI01000029">
    <property type="protein sequence ID" value="GGM47552.1"/>
    <property type="molecule type" value="Genomic_DNA"/>
</dbReference>
<comment type="caution">
    <text evidence="8">The sequence shown here is derived from an EMBL/GenBank/DDBJ whole genome shotgun (WGS) entry which is preliminary data.</text>
</comment>
<keyword evidence="2" id="KW-0436">Ligase</keyword>
<gene>
    <name evidence="8" type="ORF">GCM10007977_056460</name>
</gene>
<dbReference type="AlphaFoldDB" id="A0A917X0D5"/>
<dbReference type="Pfam" id="PF23562">
    <property type="entry name" value="AMP-binding_C_3"/>
    <property type="match status" value="1"/>
</dbReference>
<evidence type="ECO:0000256" key="1">
    <source>
        <dbReference type="ARBA" id="ARBA00006432"/>
    </source>
</evidence>
<evidence type="ECO:0000256" key="5">
    <source>
        <dbReference type="ARBA" id="ARBA00024484"/>
    </source>
</evidence>
<reference evidence="8" key="2">
    <citation type="submission" date="2020-09" db="EMBL/GenBank/DDBJ databases">
        <authorList>
            <person name="Sun Q."/>
            <person name="Ohkuma M."/>
        </authorList>
    </citation>
    <scope>NUCLEOTIDE SEQUENCE</scope>
    <source>
        <strain evidence="8">JCM 19831</strain>
    </source>
</reference>
<evidence type="ECO:0000256" key="4">
    <source>
        <dbReference type="ARBA" id="ARBA00023098"/>
    </source>
</evidence>
<keyword evidence="3" id="KW-0276">Fatty acid metabolism</keyword>
<dbReference type="CDD" id="cd05907">
    <property type="entry name" value="VL_LC_FACS_like"/>
    <property type="match status" value="1"/>
</dbReference>
<reference evidence="8" key="1">
    <citation type="journal article" date="2014" name="Int. J. Syst. Evol. Microbiol.">
        <title>Complete genome sequence of Corynebacterium casei LMG S-19264T (=DSM 44701T), isolated from a smear-ripened cheese.</title>
        <authorList>
            <consortium name="US DOE Joint Genome Institute (JGI-PGF)"/>
            <person name="Walter F."/>
            <person name="Albersmeier A."/>
            <person name="Kalinowski J."/>
            <person name="Ruckert C."/>
        </authorList>
    </citation>
    <scope>NUCLEOTIDE SEQUENCE</scope>
    <source>
        <strain evidence="8">JCM 19831</strain>
    </source>
</reference>
<protein>
    <recommendedName>
        <fullName evidence="6">Acyl-CoA synthetase</fullName>
    </recommendedName>
</protein>
<sequence length="614" mass="65157">MTPATDTATDAQDDLAQRFAATAADLTIPSLLDRNAREFGDLPALSALGSAETLTWARLRDRVAGLTLGLAEAGLRPGDRMLMLMSSRPEHWLVDLAAVHLGAVPATAYATLSGDQLRYLAQHSQARVIVVENAAQLDRIRPFLDELPSLHRVVTVDGPADASTVPLSELEATGQAALSADPARFERLWRAVRPEQPVTLLYTSGTTGDPKGVLLSHHNVVYQAVVLEATVPVPDHSEALAYLPLAHIAERMLGIYNAAYRAGHVTICADPTQLAAGLAAVRPASFFGVPRVWEKMVAGIQAFLAAADPAVRAAFEAASAAALEAYALREAGRPVPGELAARLAALDEQVLRPVRARLGLDRVVWAGSGSAPIPVAVLRFLAGCGLDVLEVWGMTETTGTATINAPDAFRIGTVGRINPGMQLRLADDGEILVRGPLVCLGYLQPDGGVEPAVDADGWLATGDVGVLDDGGYLTITDRKKELIITSSGKNIAPAQIENLLRAHPLIGQAVAIGDRRPYVTALVALDDEMAPVWARARGLAPDLADLSANPVLLAEIQAAVDAANAKLSRPEQIKTFRVLPSAWSPVTGEVTPTLKLRRRIITDRYADVIDALYA</sequence>
<evidence type="ECO:0000313" key="8">
    <source>
        <dbReference type="EMBL" id="GGM47552.1"/>
    </source>
</evidence>
<dbReference type="Gene3D" id="3.40.50.12780">
    <property type="entry name" value="N-terminal domain of ligase-like"/>
    <property type="match status" value="1"/>
</dbReference>
<keyword evidence="9" id="KW-1185">Reference proteome</keyword>
<dbReference type="Pfam" id="PF00501">
    <property type="entry name" value="AMP-binding"/>
    <property type="match status" value="1"/>
</dbReference>
<dbReference type="PROSITE" id="PS00455">
    <property type="entry name" value="AMP_BINDING"/>
    <property type="match status" value="1"/>
</dbReference>